<protein>
    <submittedName>
        <fullName evidence="2">Uncharacterized protein</fullName>
    </submittedName>
</protein>
<evidence type="ECO:0000256" key="1">
    <source>
        <dbReference type="SAM" id="Phobius"/>
    </source>
</evidence>
<feature type="transmembrane region" description="Helical" evidence="1">
    <location>
        <begin position="59"/>
        <end position="80"/>
    </location>
</feature>
<reference evidence="2 3" key="1">
    <citation type="submission" date="2020-01" db="EMBL/GenBank/DDBJ databases">
        <title>Comparative genomics of meat spoilage bacteria.</title>
        <authorList>
            <person name="Hilgarth M."/>
            <person name="Vogel R.F."/>
        </authorList>
    </citation>
    <scope>NUCLEOTIDE SEQUENCE [LARGE SCALE GENOMIC DNA]</scope>
    <source>
        <strain evidence="2 3">TMW2.2077</strain>
    </source>
</reference>
<evidence type="ECO:0000313" key="3">
    <source>
        <dbReference type="Proteomes" id="UP000809529"/>
    </source>
</evidence>
<organism evidence="2 3">
    <name type="scientific">Pseudomonas weihenstephanensis</name>
    <dbReference type="NCBI Taxonomy" id="1608994"/>
    <lineage>
        <taxon>Bacteria</taxon>
        <taxon>Pseudomonadati</taxon>
        <taxon>Pseudomonadota</taxon>
        <taxon>Gammaproteobacteria</taxon>
        <taxon>Pseudomonadales</taxon>
        <taxon>Pseudomonadaceae</taxon>
        <taxon>Pseudomonas</taxon>
    </lineage>
</organism>
<keyword evidence="1" id="KW-0812">Transmembrane</keyword>
<dbReference type="RefSeq" id="WP_047273688.1">
    <property type="nucleotide sequence ID" value="NZ_JAAEBW010000009.1"/>
</dbReference>
<dbReference type="Proteomes" id="UP000809529">
    <property type="component" value="Unassembled WGS sequence"/>
</dbReference>
<keyword evidence="3" id="KW-1185">Reference proteome</keyword>
<name>A0ABS1ZK20_9PSED</name>
<feature type="transmembrane region" description="Helical" evidence="1">
    <location>
        <begin position="100"/>
        <end position="122"/>
    </location>
</feature>
<gene>
    <name evidence="2" type="ORF">GYN02_16245</name>
</gene>
<evidence type="ECO:0000313" key="2">
    <source>
        <dbReference type="EMBL" id="MBM1196717.1"/>
    </source>
</evidence>
<accession>A0ABS1ZK20</accession>
<proteinExistence type="predicted"/>
<dbReference type="EMBL" id="JAAEBW010000009">
    <property type="protein sequence ID" value="MBM1196717.1"/>
    <property type="molecule type" value="Genomic_DNA"/>
</dbReference>
<sequence length="132" mass="14332">MFAFAGAVGTEARSRFATWIYYVIVVLLLVVAFATPLVAAFGSWLPAGEARASWIQRSGAVTTLFSFIAGAMAVFTSGQLYTPGFFGDVIKLQVLKEFNIRFRIAEAAVFLLSVAGTFIWGYGDLVYKAMHG</sequence>
<keyword evidence="1" id="KW-1133">Transmembrane helix</keyword>
<comment type="caution">
    <text evidence="2">The sequence shown here is derived from an EMBL/GenBank/DDBJ whole genome shotgun (WGS) entry which is preliminary data.</text>
</comment>
<feature type="transmembrane region" description="Helical" evidence="1">
    <location>
        <begin position="20"/>
        <end position="47"/>
    </location>
</feature>
<keyword evidence="1" id="KW-0472">Membrane</keyword>